<accession>A0A5J6SJA1</accession>
<organism evidence="2 3">
    <name type="scientific">Psychrobacillus glaciei</name>
    <dbReference type="NCBI Taxonomy" id="2283160"/>
    <lineage>
        <taxon>Bacteria</taxon>
        <taxon>Bacillati</taxon>
        <taxon>Bacillota</taxon>
        <taxon>Bacilli</taxon>
        <taxon>Bacillales</taxon>
        <taxon>Bacillaceae</taxon>
        <taxon>Psychrobacillus</taxon>
    </lineage>
</organism>
<keyword evidence="1" id="KW-0812">Transmembrane</keyword>
<dbReference type="KEGG" id="psyo:PB01_03550"/>
<name>A0A5J6SJA1_9BACI</name>
<keyword evidence="1" id="KW-1133">Transmembrane helix</keyword>
<sequence>MNKVITIGIAIIVSTFIATNAILLFSTNSQLSRSYYVSEYDRVQENTYTKELEKEAVVVPANETTMTIEAALVSDLTVTPGDKIQEGAELAQLKTETADKQRSLWESEQQAYTQEQTQLQQILDSLESDRAGANSTSYGNANTTDDGMDVNVQVEVNVSPEGNFAQAIAQTEQKIAEVDRKLQIVNTQLSQETSELALLSPLEGNVASIEEKNGLYFITIYSDEKSVLTFVNEAEWHEIAEGQKVMNHSAHKEDIIEGTILAKTEVPATQSAWLKAYKQFDNKTKAPLYEVRIQLNDALETLPFAANINSIITTDEAENVVRVNPNWLLNRSKQTAEIYTLTTEGHIVRNPVTVPFDLEQSAILSVGLENEMVVLNAEPKREESRAFLPLPLDLPTWNSIKAVGWKDYIRYLTYK</sequence>
<dbReference type="RefSeq" id="WP_151698910.1">
    <property type="nucleotide sequence ID" value="NZ_CP031223.1"/>
</dbReference>
<dbReference type="OrthoDB" id="2446145at2"/>
<dbReference type="Proteomes" id="UP000325517">
    <property type="component" value="Chromosome"/>
</dbReference>
<evidence type="ECO:0000256" key="1">
    <source>
        <dbReference type="SAM" id="Phobius"/>
    </source>
</evidence>
<evidence type="ECO:0000313" key="2">
    <source>
        <dbReference type="EMBL" id="QFF97965.1"/>
    </source>
</evidence>
<evidence type="ECO:0000313" key="3">
    <source>
        <dbReference type="Proteomes" id="UP000325517"/>
    </source>
</evidence>
<dbReference type="EMBL" id="CP031223">
    <property type="protein sequence ID" value="QFF97965.1"/>
    <property type="molecule type" value="Genomic_DNA"/>
</dbReference>
<gene>
    <name evidence="2" type="ORF">PB01_03550</name>
</gene>
<keyword evidence="1" id="KW-0472">Membrane</keyword>
<keyword evidence="3" id="KW-1185">Reference proteome</keyword>
<reference evidence="2 3" key="1">
    <citation type="submission" date="2018-07" db="EMBL/GenBank/DDBJ databases">
        <title>Complete genome sequence of Psychrobacillus sp. PB01, isolated from iceberg, and comparative genome analysis of Psychrobacillus strains.</title>
        <authorList>
            <person name="Lee P.C."/>
        </authorList>
    </citation>
    <scope>NUCLEOTIDE SEQUENCE [LARGE SCALE GENOMIC DNA]</scope>
    <source>
        <strain evidence="2 3">PB01</strain>
    </source>
</reference>
<dbReference type="AlphaFoldDB" id="A0A5J6SJA1"/>
<proteinExistence type="predicted"/>
<feature type="transmembrane region" description="Helical" evidence="1">
    <location>
        <begin position="6"/>
        <end position="25"/>
    </location>
</feature>
<protein>
    <submittedName>
        <fullName evidence="2">Efflux RND transporter periplasmic adaptor subunit</fullName>
    </submittedName>
</protein>